<dbReference type="Proteomes" id="UP000324022">
    <property type="component" value="Unassembled WGS sequence"/>
</dbReference>
<gene>
    <name evidence="2" type="ORF">UTRI_06575</name>
</gene>
<dbReference type="EMBL" id="OOIN01000038">
    <property type="protein sequence ID" value="SPO31445.1"/>
    <property type="molecule type" value="Genomic_DNA"/>
</dbReference>
<feature type="compositionally biased region" description="Polar residues" evidence="1">
    <location>
        <begin position="51"/>
        <end position="63"/>
    </location>
</feature>
<feature type="compositionally biased region" description="Pro residues" evidence="1">
    <location>
        <begin position="209"/>
        <end position="221"/>
    </location>
</feature>
<feature type="compositionally biased region" description="Basic and acidic residues" evidence="1">
    <location>
        <begin position="316"/>
        <end position="333"/>
    </location>
</feature>
<keyword evidence="3" id="KW-1185">Reference proteome</keyword>
<feature type="compositionally biased region" description="Low complexity" evidence="1">
    <location>
        <begin position="132"/>
        <end position="145"/>
    </location>
</feature>
<feature type="compositionally biased region" description="Polar residues" evidence="1">
    <location>
        <begin position="600"/>
        <end position="615"/>
    </location>
</feature>
<name>A0A5C3EMX3_9BASI</name>
<feature type="region of interest" description="Disordered" evidence="1">
    <location>
        <begin position="1"/>
        <end position="152"/>
    </location>
</feature>
<feature type="compositionally biased region" description="Polar residues" evidence="1">
    <location>
        <begin position="567"/>
        <end position="581"/>
    </location>
</feature>
<feature type="compositionally biased region" description="Polar residues" evidence="1">
    <location>
        <begin position="35"/>
        <end position="45"/>
    </location>
</feature>
<feature type="compositionally biased region" description="Low complexity" evidence="1">
    <location>
        <begin position="103"/>
        <end position="118"/>
    </location>
</feature>
<dbReference type="AlphaFoldDB" id="A0A5C3EMX3"/>
<feature type="region of interest" description="Disordered" evidence="1">
    <location>
        <begin position="297"/>
        <end position="359"/>
    </location>
</feature>
<feature type="compositionally biased region" description="Low complexity" evidence="1">
    <location>
        <begin position="178"/>
        <end position="188"/>
    </location>
</feature>
<evidence type="ECO:0000313" key="2">
    <source>
        <dbReference type="EMBL" id="SPO31445.1"/>
    </source>
</evidence>
<feature type="compositionally biased region" description="Acidic residues" evidence="1">
    <location>
        <begin position="633"/>
        <end position="648"/>
    </location>
</feature>
<reference evidence="2 3" key="1">
    <citation type="submission" date="2018-03" db="EMBL/GenBank/DDBJ databases">
        <authorList>
            <person name="Guldener U."/>
        </authorList>
    </citation>
    <scope>NUCLEOTIDE SEQUENCE [LARGE SCALE GENOMIC DNA]</scope>
    <source>
        <strain evidence="2 3">NBRC100155</strain>
    </source>
</reference>
<feature type="compositionally biased region" description="Acidic residues" evidence="1">
    <location>
        <begin position="434"/>
        <end position="449"/>
    </location>
</feature>
<accession>A0A5C3EMX3</accession>
<feature type="compositionally biased region" description="Low complexity" evidence="1">
    <location>
        <begin position="689"/>
        <end position="709"/>
    </location>
</feature>
<feature type="region of interest" description="Disordered" evidence="1">
    <location>
        <begin position="172"/>
        <end position="252"/>
    </location>
</feature>
<evidence type="ECO:0000313" key="3">
    <source>
        <dbReference type="Proteomes" id="UP000324022"/>
    </source>
</evidence>
<feature type="compositionally biased region" description="Low complexity" evidence="1">
    <location>
        <begin position="499"/>
        <end position="520"/>
    </location>
</feature>
<sequence length="734" mass="79302">MVSRHSAGHSATTTTTPSSASSSTSTSSIKPTGWIRSTSSASKATPGSVLSDRTNLPSSSSFKGTPLRSLPKPPVHSVGRRTPLANGNAGAKQQQLKLSSFFAPNTAPPTTAAVVPAASKLNGGYHDSPSLARAQRGANGQAASAKQPVALEDDDLEARAASLLRGRFGSVTRSLNASTSSTPRSMSISPPPKSDPQPLRSVPRRAIPQPQPQPQPPPTPVHPRSAAVEMTPPRRQRAEQQQSLPAFEPTLMQQSLSDFTQPAWERARSGKMALFQRLAGVPKHVIMREEKQRMAEELERAHRRMLPRSSPASPKKVGERRGMGSSPRKERLKTGAALGSSPSKNLLGRPPQAVLRSPRTNREIYALETQLSAQPMGGEGGGRSVSLQPMRVDAGTLGDGQRRAVSEARVAPAMLASDELAEEEESETQPLPWAEDDIQPEEDVQEVEETQPLPWDQDEQNEPIHSHMASFLPPQRQQVTEVPTSDDEEMLLLQHPILSSSPSPSPSTSAPASPSRSSRSARADADDAGPSSPLKKRRRVEECSNQSPTSLLRTPLPPRQLPRVSPITLTPNANCTTPLSSSNRFDRVVAALKKEERRQNVGTQLSLNSFIQPSRPSAPVDDEDRRRRGLGVDLEEELSDDNDDEAEGGDITVTRIQQGQEDETQPLPWSSQTQPEPEPPVRPTIDPIQSSPATQRTSTSTTSTASGRSEISLPTESNLLEAGNTQLRDFFDHL</sequence>
<dbReference type="OrthoDB" id="2554732at2759"/>
<feature type="region of interest" description="Disordered" evidence="1">
    <location>
        <begin position="596"/>
        <end position="720"/>
    </location>
</feature>
<proteinExistence type="predicted"/>
<organism evidence="2 3">
    <name type="scientific">Ustilago trichophora</name>
    <dbReference type="NCBI Taxonomy" id="86804"/>
    <lineage>
        <taxon>Eukaryota</taxon>
        <taxon>Fungi</taxon>
        <taxon>Dikarya</taxon>
        <taxon>Basidiomycota</taxon>
        <taxon>Ustilaginomycotina</taxon>
        <taxon>Ustilaginomycetes</taxon>
        <taxon>Ustilaginales</taxon>
        <taxon>Ustilaginaceae</taxon>
        <taxon>Ustilago</taxon>
    </lineage>
</organism>
<feature type="region of interest" description="Disordered" evidence="1">
    <location>
        <begin position="393"/>
        <end position="581"/>
    </location>
</feature>
<protein>
    <submittedName>
        <fullName evidence="2">Uncharacterized protein</fullName>
    </submittedName>
</protein>
<feature type="compositionally biased region" description="Low complexity" evidence="1">
    <location>
        <begin position="10"/>
        <end position="28"/>
    </location>
</feature>
<evidence type="ECO:0000256" key="1">
    <source>
        <dbReference type="SAM" id="MobiDB-lite"/>
    </source>
</evidence>